<dbReference type="SUPFAM" id="SSF56601">
    <property type="entry name" value="beta-lactamase/transpeptidase-like"/>
    <property type="match status" value="1"/>
</dbReference>
<dbReference type="InterPro" id="IPR012338">
    <property type="entry name" value="Beta-lactam/transpept-like"/>
</dbReference>
<dbReference type="Proteomes" id="UP001208567">
    <property type="component" value="Unassembled WGS sequence"/>
</dbReference>
<sequence length="354" mass="39926">MPINIDRLDYAFSLIEEGISKDYFPGAAAAVGHKSGIYKIQHYGNRCLIPEKLPMERDTLFDMASLTKVVATNTLFMIFLEKGLISVFDKVSQYVEFFKDEKKENITLFNLLTHTSGLPAFGSLYKHCSDFQDAVRFISKEKLIYKPGTRVVYSDYGFILLKYILEKVGQDSLDNLCRKHVFEPLEMNNTCFKPNSSNVAATEIDLESGKTLIGVCHDENGRFFGGISGHAGLFSNIEDMTKFASMLINEGNYKNKQLISRAAFKAMIQNYTEGLEENRALGWSVKGRILSSGGDIISPKAFGHTGFTGTSIWTDIENDVYIILLTNRVHPTRENDNIIRFRRLFHNAVMSAVE</sequence>
<dbReference type="PANTHER" id="PTHR43283:SF11">
    <property type="entry name" value="BETA-LACTAMASE-RELATED DOMAIN-CONTAINING PROTEIN"/>
    <property type="match status" value="1"/>
</dbReference>
<dbReference type="PANTHER" id="PTHR43283">
    <property type="entry name" value="BETA-LACTAMASE-RELATED"/>
    <property type="match status" value="1"/>
</dbReference>
<gene>
    <name evidence="3" type="ORF">bsdE14_08800</name>
</gene>
<feature type="domain" description="Beta-lactamase-related" evidence="2">
    <location>
        <begin position="14"/>
        <end position="340"/>
    </location>
</feature>
<accession>A0ABQ5N345</accession>
<reference evidence="3 4" key="1">
    <citation type="journal article" date="2024" name="Int. J. Syst. Evol. Microbiol.">
        <title>Clostridium omnivorum sp. nov., isolated from anoxic soil under the treatment of reductive soil disinfestation.</title>
        <authorList>
            <person name="Ueki A."/>
            <person name="Tonouchi A."/>
            <person name="Kaku N."/>
            <person name="Honma S."/>
            <person name="Ueki K."/>
        </authorList>
    </citation>
    <scope>NUCLEOTIDE SEQUENCE [LARGE SCALE GENOMIC DNA]</scope>
    <source>
        <strain evidence="3 4">E14</strain>
    </source>
</reference>
<dbReference type="EMBL" id="BRXR01000001">
    <property type="protein sequence ID" value="GLC29470.1"/>
    <property type="molecule type" value="Genomic_DNA"/>
</dbReference>
<evidence type="ECO:0000313" key="4">
    <source>
        <dbReference type="Proteomes" id="UP001208567"/>
    </source>
</evidence>
<name>A0ABQ5N345_9CLOT</name>
<protein>
    <submittedName>
        <fullName evidence="3">Serine hydrolase</fullName>
    </submittedName>
</protein>
<dbReference type="Pfam" id="PF00144">
    <property type="entry name" value="Beta-lactamase"/>
    <property type="match status" value="1"/>
</dbReference>
<evidence type="ECO:0000313" key="3">
    <source>
        <dbReference type="EMBL" id="GLC29470.1"/>
    </source>
</evidence>
<evidence type="ECO:0000256" key="1">
    <source>
        <dbReference type="ARBA" id="ARBA00022801"/>
    </source>
</evidence>
<dbReference type="InterPro" id="IPR001466">
    <property type="entry name" value="Beta-lactam-related"/>
</dbReference>
<dbReference type="InterPro" id="IPR050789">
    <property type="entry name" value="Diverse_Enzym_Activities"/>
</dbReference>
<proteinExistence type="predicted"/>
<comment type="caution">
    <text evidence="3">The sequence shown here is derived from an EMBL/GenBank/DDBJ whole genome shotgun (WGS) entry which is preliminary data.</text>
</comment>
<keyword evidence="1 3" id="KW-0378">Hydrolase</keyword>
<organism evidence="3 4">
    <name type="scientific">Clostridium omnivorum</name>
    <dbReference type="NCBI Taxonomy" id="1604902"/>
    <lineage>
        <taxon>Bacteria</taxon>
        <taxon>Bacillati</taxon>
        <taxon>Bacillota</taxon>
        <taxon>Clostridia</taxon>
        <taxon>Eubacteriales</taxon>
        <taxon>Clostridiaceae</taxon>
        <taxon>Clostridium</taxon>
    </lineage>
</organism>
<keyword evidence="4" id="KW-1185">Reference proteome</keyword>
<dbReference type="GO" id="GO:0016787">
    <property type="term" value="F:hydrolase activity"/>
    <property type="evidence" value="ECO:0007669"/>
    <property type="project" value="UniProtKB-KW"/>
</dbReference>
<evidence type="ECO:0000259" key="2">
    <source>
        <dbReference type="Pfam" id="PF00144"/>
    </source>
</evidence>
<dbReference type="RefSeq" id="WP_264848763.1">
    <property type="nucleotide sequence ID" value="NZ_BRXR01000001.1"/>
</dbReference>
<dbReference type="Gene3D" id="3.40.710.10">
    <property type="entry name" value="DD-peptidase/beta-lactamase superfamily"/>
    <property type="match status" value="1"/>
</dbReference>